<gene>
    <name evidence="1" type="ORF">ECRASSUSDP1_LOCUS20542</name>
</gene>
<comment type="caution">
    <text evidence="1">The sequence shown here is derived from an EMBL/GenBank/DDBJ whole genome shotgun (WGS) entry which is preliminary data.</text>
</comment>
<evidence type="ECO:0000313" key="2">
    <source>
        <dbReference type="Proteomes" id="UP001295684"/>
    </source>
</evidence>
<dbReference type="EMBL" id="CAMPGE010020955">
    <property type="protein sequence ID" value="CAI2379133.1"/>
    <property type="molecule type" value="Genomic_DNA"/>
</dbReference>
<accession>A0AAD2D4E3</accession>
<dbReference type="Proteomes" id="UP001295684">
    <property type="component" value="Unassembled WGS sequence"/>
</dbReference>
<dbReference type="AlphaFoldDB" id="A0AAD2D4E3"/>
<proteinExistence type="predicted"/>
<organism evidence="1 2">
    <name type="scientific">Euplotes crassus</name>
    <dbReference type="NCBI Taxonomy" id="5936"/>
    <lineage>
        <taxon>Eukaryota</taxon>
        <taxon>Sar</taxon>
        <taxon>Alveolata</taxon>
        <taxon>Ciliophora</taxon>
        <taxon>Intramacronucleata</taxon>
        <taxon>Spirotrichea</taxon>
        <taxon>Hypotrichia</taxon>
        <taxon>Euplotida</taxon>
        <taxon>Euplotidae</taxon>
        <taxon>Moneuplotes</taxon>
    </lineage>
</organism>
<protein>
    <submittedName>
        <fullName evidence="1">Uncharacterized protein</fullName>
    </submittedName>
</protein>
<reference evidence="1" key="1">
    <citation type="submission" date="2023-07" db="EMBL/GenBank/DDBJ databases">
        <authorList>
            <consortium name="AG Swart"/>
            <person name="Singh M."/>
            <person name="Singh A."/>
            <person name="Seah K."/>
            <person name="Emmerich C."/>
        </authorList>
    </citation>
    <scope>NUCLEOTIDE SEQUENCE</scope>
    <source>
        <strain evidence="1">DP1</strain>
    </source>
</reference>
<keyword evidence="2" id="KW-1185">Reference proteome</keyword>
<evidence type="ECO:0000313" key="1">
    <source>
        <dbReference type="EMBL" id="CAI2379133.1"/>
    </source>
</evidence>
<sequence length="243" mass="27703">METLEQPAVFEVLGKSGPVFSICQFYGNVVECCRLLTTLCKRTSVFWKENKNAIGSCLCMAGIDACVLFEGSENDQIIDKIKICCSSELFKFLTVQINFSQTIHQYQETINIFLKNSEISYSLLRIFYFQTNLFINSHFIHPETQMKVKLYIILRFGSASDDPDKTPISGKTSKDFLYYLKSLKPATIKIKNTGGDGPQDFEYKCSDRTDDCDQVDFEVTDNGFHWGKVELKEIDQEEASADD</sequence>
<name>A0AAD2D4E3_EUPCR</name>